<dbReference type="AlphaFoldDB" id="A0A7X0RUA8"/>
<dbReference type="InterPro" id="IPR050204">
    <property type="entry name" value="AraC_XylS_family_regulators"/>
</dbReference>
<evidence type="ECO:0000256" key="1">
    <source>
        <dbReference type="ARBA" id="ARBA00023015"/>
    </source>
</evidence>
<dbReference type="Gene3D" id="2.60.120.280">
    <property type="entry name" value="Regulatory protein AraC"/>
    <property type="match status" value="1"/>
</dbReference>
<reference evidence="6 7" key="1">
    <citation type="submission" date="2020-08" db="EMBL/GenBank/DDBJ databases">
        <title>Cohnella phylogeny.</title>
        <authorList>
            <person name="Dunlap C."/>
        </authorList>
    </citation>
    <scope>NUCLEOTIDE SEQUENCE [LARGE SCALE GENOMIC DNA]</scope>
    <source>
        <strain evidence="6 7">DSM 28246</strain>
    </source>
</reference>
<dbReference type="PROSITE" id="PS00041">
    <property type="entry name" value="HTH_ARAC_FAMILY_1"/>
    <property type="match status" value="1"/>
</dbReference>
<dbReference type="Pfam" id="PF12833">
    <property type="entry name" value="HTH_18"/>
    <property type="match status" value="1"/>
</dbReference>
<dbReference type="GO" id="GO:0003700">
    <property type="term" value="F:DNA-binding transcription factor activity"/>
    <property type="evidence" value="ECO:0007669"/>
    <property type="project" value="InterPro"/>
</dbReference>
<dbReference type="Gene3D" id="1.10.10.60">
    <property type="entry name" value="Homeodomain-like"/>
    <property type="match status" value="2"/>
</dbReference>
<keyword evidence="2" id="KW-0238">DNA-binding</keyword>
<evidence type="ECO:0000313" key="6">
    <source>
        <dbReference type="EMBL" id="MBB6673842.1"/>
    </source>
</evidence>
<keyword evidence="3" id="KW-0010">Activator</keyword>
<keyword evidence="4" id="KW-0804">Transcription</keyword>
<comment type="caution">
    <text evidence="6">The sequence shown here is derived from an EMBL/GenBank/DDBJ whole genome shotgun (WGS) entry which is preliminary data.</text>
</comment>
<evidence type="ECO:0000256" key="4">
    <source>
        <dbReference type="ARBA" id="ARBA00023163"/>
    </source>
</evidence>
<dbReference type="InterPro" id="IPR018062">
    <property type="entry name" value="HTH_AraC-typ_CS"/>
</dbReference>
<dbReference type="InterPro" id="IPR037923">
    <property type="entry name" value="HTH-like"/>
</dbReference>
<gene>
    <name evidence="6" type="ORF">H7C19_24470</name>
</gene>
<organism evidence="6 7">
    <name type="scientific">Cohnella nanjingensis</name>
    <dbReference type="NCBI Taxonomy" id="1387779"/>
    <lineage>
        <taxon>Bacteria</taxon>
        <taxon>Bacillati</taxon>
        <taxon>Bacillota</taxon>
        <taxon>Bacilli</taxon>
        <taxon>Bacillales</taxon>
        <taxon>Paenibacillaceae</taxon>
        <taxon>Cohnella</taxon>
    </lineage>
</organism>
<dbReference type="InterPro" id="IPR020449">
    <property type="entry name" value="Tscrpt_reg_AraC-type_HTH"/>
</dbReference>
<keyword evidence="7" id="KW-1185">Reference proteome</keyword>
<dbReference type="SUPFAM" id="SSF46689">
    <property type="entry name" value="Homeodomain-like"/>
    <property type="match status" value="2"/>
</dbReference>
<dbReference type="Pfam" id="PF02311">
    <property type="entry name" value="AraC_binding"/>
    <property type="match status" value="1"/>
</dbReference>
<dbReference type="InterPro" id="IPR009057">
    <property type="entry name" value="Homeodomain-like_sf"/>
</dbReference>
<sequence length="286" mass="32458">MMKAHYQLPAPTYARYACYPESVGRYSGDPRHVAVREEGVFPYYNLHLVCGGQGYLVRGGERIELQAGEGFLYPKHVRQEYGSSASEPWDIRWAHFDMPVPLAMLDGADPGEVWLLSYDDRERVERLTDRMYDLGTAFETRSEPEMSALLYALLAEVLPRSKRDAGAALPREQQAAIRAVADSVRGRCQLPWSLDRMAALSGYSAYHFHRLFTEVLGQTPNRYLQACRIVRAKSLLASTRLPVKAVADECGFAQVSYFIRSFRKAEGLTPADYRRVFGQTQSHEYD</sequence>
<dbReference type="Proteomes" id="UP000547209">
    <property type="component" value="Unassembled WGS sequence"/>
</dbReference>
<feature type="domain" description="HTH araC/xylS-type" evidence="5">
    <location>
        <begin position="174"/>
        <end position="276"/>
    </location>
</feature>
<name>A0A7X0RUA8_9BACL</name>
<dbReference type="PRINTS" id="PR00032">
    <property type="entry name" value="HTHARAC"/>
</dbReference>
<dbReference type="PANTHER" id="PTHR46796">
    <property type="entry name" value="HTH-TYPE TRANSCRIPTIONAL ACTIVATOR RHAS-RELATED"/>
    <property type="match status" value="1"/>
</dbReference>
<dbReference type="InterPro" id="IPR003313">
    <property type="entry name" value="AraC-bd"/>
</dbReference>
<evidence type="ECO:0000313" key="7">
    <source>
        <dbReference type="Proteomes" id="UP000547209"/>
    </source>
</evidence>
<proteinExistence type="predicted"/>
<dbReference type="PROSITE" id="PS01124">
    <property type="entry name" value="HTH_ARAC_FAMILY_2"/>
    <property type="match status" value="1"/>
</dbReference>
<keyword evidence="1" id="KW-0805">Transcription regulation</keyword>
<dbReference type="InterPro" id="IPR018060">
    <property type="entry name" value="HTH_AraC"/>
</dbReference>
<evidence type="ECO:0000259" key="5">
    <source>
        <dbReference type="PROSITE" id="PS01124"/>
    </source>
</evidence>
<accession>A0A7X0RUA8</accession>
<protein>
    <submittedName>
        <fullName evidence="6">Helix-turn-helix domain-containing protein</fullName>
    </submittedName>
</protein>
<dbReference type="SUPFAM" id="SSF51215">
    <property type="entry name" value="Regulatory protein AraC"/>
    <property type="match status" value="1"/>
</dbReference>
<evidence type="ECO:0000256" key="3">
    <source>
        <dbReference type="ARBA" id="ARBA00023159"/>
    </source>
</evidence>
<dbReference type="EMBL" id="JACJVP010000042">
    <property type="protein sequence ID" value="MBB6673842.1"/>
    <property type="molecule type" value="Genomic_DNA"/>
</dbReference>
<dbReference type="SMART" id="SM00342">
    <property type="entry name" value="HTH_ARAC"/>
    <property type="match status" value="1"/>
</dbReference>
<dbReference type="GO" id="GO:0043565">
    <property type="term" value="F:sequence-specific DNA binding"/>
    <property type="evidence" value="ECO:0007669"/>
    <property type="project" value="InterPro"/>
</dbReference>
<evidence type="ECO:0000256" key="2">
    <source>
        <dbReference type="ARBA" id="ARBA00023125"/>
    </source>
</evidence>
<dbReference type="RefSeq" id="WP_185671707.1">
    <property type="nucleotide sequence ID" value="NZ_JACJVP010000042.1"/>
</dbReference>